<evidence type="ECO:0000313" key="17">
    <source>
        <dbReference type="Proteomes" id="UP000818624"/>
    </source>
</evidence>
<reference evidence="16 17" key="1">
    <citation type="journal article" date="2020" name="Elife">
        <title>Loss of centromere function drives karyotype evolution in closely related Malassezia species.</title>
        <authorList>
            <person name="Sankaranarayanan S.R."/>
            <person name="Ianiri G."/>
            <person name="Coelho M.A."/>
            <person name="Reza M.H."/>
            <person name="Thimmappa B.C."/>
            <person name="Ganguly P."/>
            <person name="Vadnala R.N."/>
            <person name="Sun S."/>
            <person name="Siddharthan R."/>
            <person name="Tellgren-Roth C."/>
            <person name="Dawson T.L."/>
            <person name="Heitman J."/>
            <person name="Sanyal K."/>
        </authorList>
    </citation>
    <scope>NUCLEOTIDE SEQUENCE [LARGE SCALE GENOMIC DNA]</scope>
    <source>
        <strain evidence="16">CBS14141</strain>
    </source>
</reference>
<dbReference type="InterPro" id="IPR051410">
    <property type="entry name" value="Ferric/Cupric_Reductase"/>
</dbReference>
<evidence type="ECO:0000256" key="2">
    <source>
        <dbReference type="ARBA" id="ARBA00006278"/>
    </source>
</evidence>
<dbReference type="InterPro" id="IPR017938">
    <property type="entry name" value="Riboflavin_synthase-like_b-brl"/>
</dbReference>
<feature type="transmembrane region" description="Helical" evidence="14">
    <location>
        <begin position="280"/>
        <end position="300"/>
    </location>
</feature>
<evidence type="ECO:0000256" key="9">
    <source>
        <dbReference type="ARBA" id="ARBA00023002"/>
    </source>
</evidence>
<dbReference type="InterPro" id="IPR013112">
    <property type="entry name" value="FAD-bd_8"/>
</dbReference>
<name>A0ABY8EPJ0_MALFU</name>
<keyword evidence="7" id="KW-0249">Electron transport</keyword>
<evidence type="ECO:0000256" key="5">
    <source>
        <dbReference type="ARBA" id="ARBA00022475"/>
    </source>
</evidence>
<keyword evidence="17" id="KW-1185">Reference proteome</keyword>
<dbReference type="Gene3D" id="3.40.50.80">
    <property type="entry name" value="Nucleotide-binding domain of ferredoxin-NADP reductase (FNR) module"/>
    <property type="match status" value="1"/>
</dbReference>
<dbReference type="EC" id="1.16.1.9" evidence="3"/>
<keyword evidence="9" id="KW-0560">Oxidoreductase</keyword>
<dbReference type="Gene3D" id="2.40.30.10">
    <property type="entry name" value="Translation factors"/>
    <property type="match status" value="1"/>
</dbReference>
<dbReference type="Pfam" id="PF01794">
    <property type="entry name" value="Ferric_reduct"/>
    <property type="match status" value="1"/>
</dbReference>
<evidence type="ECO:0000256" key="13">
    <source>
        <dbReference type="SAM" id="MobiDB-lite"/>
    </source>
</evidence>
<feature type="transmembrane region" description="Helical" evidence="14">
    <location>
        <begin position="119"/>
        <end position="140"/>
    </location>
</feature>
<feature type="transmembrane region" description="Helical" evidence="14">
    <location>
        <begin position="206"/>
        <end position="230"/>
    </location>
</feature>
<feature type="region of interest" description="Disordered" evidence="13">
    <location>
        <begin position="449"/>
        <end position="478"/>
    </location>
</feature>
<evidence type="ECO:0000256" key="8">
    <source>
        <dbReference type="ARBA" id="ARBA00022989"/>
    </source>
</evidence>
<keyword evidence="10" id="KW-0406">Ion transport</keyword>
<gene>
    <name evidence="16" type="ORF">GLX27_001413</name>
</gene>
<feature type="transmembrane region" description="Helical" evidence="14">
    <location>
        <begin position="242"/>
        <end position="260"/>
    </location>
</feature>
<feature type="compositionally biased region" description="Pro residues" evidence="13">
    <location>
        <begin position="463"/>
        <end position="475"/>
    </location>
</feature>
<keyword evidence="5" id="KW-1003">Cell membrane</keyword>
<evidence type="ECO:0000256" key="3">
    <source>
        <dbReference type="ARBA" id="ARBA00012668"/>
    </source>
</evidence>
<dbReference type="EMBL" id="CP046234">
    <property type="protein sequence ID" value="WFD46772.1"/>
    <property type="molecule type" value="Genomic_DNA"/>
</dbReference>
<evidence type="ECO:0000313" key="16">
    <source>
        <dbReference type="EMBL" id="WFD46772.1"/>
    </source>
</evidence>
<feature type="domain" description="FAD-binding FR-type" evidence="15">
    <location>
        <begin position="522"/>
        <end position="681"/>
    </location>
</feature>
<organism evidence="16 17">
    <name type="scientific">Malassezia furfur</name>
    <name type="common">Pityriasis versicolor infection agent</name>
    <name type="synonym">Pityrosporum furfur</name>
    <dbReference type="NCBI Taxonomy" id="55194"/>
    <lineage>
        <taxon>Eukaryota</taxon>
        <taxon>Fungi</taxon>
        <taxon>Dikarya</taxon>
        <taxon>Basidiomycota</taxon>
        <taxon>Ustilaginomycotina</taxon>
        <taxon>Malasseziomycetes</taxon>
        <taxon>Malasseziales</taxon>
        <taxon>Malasseziaceae</taxon>
        <taxon>Malassezia</taxon>
    </lineage>
</organism>
<feature type="transmembrane region" description="Helical" evidence="14">
    <location>
        <begin position="307"/>
        <end position="324"/>
    </location>
</feature>
<dbReference type="Pfam" id="PF08022">
    <property type="entry name" value="FAD_binding_8"/>
    <property type="match status" value="1"/>
</dbReference>
<evidence type="ECO:0000259" key="15">
    <source>
        <dbReference type="PROSITE" id="PS51384"/>
    </source>
</evidence>
<dbReference type="PROSITE" id="PS51384">
    <property type="entry name" value="FAD_FR"/>
    <property type="match status" value="1"/>
</dbReference>
<evidence type="ECO:0000256" key="4">
    <source>
        <dbReference type="ARBA" id="ARBA00022448"/>
    </source>
</evidence>
<keyword evidence="6 14" id="KW-0812">Transmembrane</keyword>
<evidence type="ECO:0000256" key="6">
    <source>
        <dbReference type="ARBA" id="ARBA00022692"/>
    </source>
</evidence>
<dbReference type="SUPFAM" id="SSF63380">
    <property type="entry name" value="Riboflavin synthase domain-like"/>
    <property type="match status" value="1"/>
</dbReference>
<comment type="catalytic activity">
    <reaction evidence="12">
        <text>2 a Fe(II)-siderophore + NADP(+) + H(+) = 2 a Fe(III)-siderophore + NADPH</text>
        <dbReference type="Rhea" id="RHEA:28795"/>
        <dbReference type="Rhea" id="RHEA-COMP:11342"/>
        <dbReference type="Rhea" id="RHEA-COMP:11344"/>
        <dbReference type="ChEBI" id="CHEBI:15378"/>
        <dbReference type="ChEBI" id="CHEBI:29033"/>
        <dbReference type="ChEBI" id="CHEBI:29034"/>
        <dbReference type="ChEBI" id="CHEBI:57783"/>
        <dbReference type="ChEBI" id="CHEBI:58349"/>
        <dbReference type="EC" id="1.16.1.9"/>
    </reaction>
</comment>
<dbReference type="InterPro" id="IPR013121">
    <property type="entry name" value="Fe_red_NAD-bd_6"/>
</dbReference>
<comment type="subcellular location">
    <subcellularLocation>
        <location evidence="1">Cell membrane</location>
        <topology evidence="1">Multi-pass membrane protein</topology>
    </subcellularLocation>
</comment>
<feature type="region of interest" description="Disordered" evidence="13">
    <location>
        <begin position="960"/>
        <end position="997"/>
    </location>
</feature>
<comment type="similarity">
    <text evidence="2">Belongs to the ferric reductase (FRE) family.</text>
</comment>
<keyword evidence="4" id="KW-0813">Transport</keyword>
<feature type="region of interest" description="Disordered" evidence="13">
    <location>
        <begin position="863"/>
        <end position="902"/>
    </location>
</feature>
<dbReference type="PANTHER" id="PTHR32361">
    <property type="entry name" value="FERRIC/CUPRIC REDUCTASE TRANSMEMBRANE COMPONENT"/>
    <property type="match status" value="1"/>
</dbReference>
<feature type="compositionally biased region" description="Basic residues" evidence="13">
    <location>
        <begin position="870"/>
        <end position="885"/>
    </location>
</feature>
<dbReference type="CDD" id="cd06186">
    <property type="entry name" value="NOX_Duox_like_FAD_NADP"/>
    <property type="match status" value="1"/>
</dbReference>
<evidence type="ECO:0000256" key="10">
    <source>
        <dbReference type="ARBA" id="ARBA00023065"/>
    </source>
</evidence>
<keyword evidence="8 14" id="KW-1133">Transmembrane helix</keyword>
<accession>A0ABY8EPJ0</accession>
<dbReference type="InterPro" id="IPR039261">
    <property type="entry name" value="FNR_nucleotide-bd"/>
</dbReference>
<dbReference type="Proteomes" id="UP000818624">
    <property type="component" value="Chromosome 1"/>
</dbReference>
<dbReference type="Pfam" id="PF08030">
    <property type="entry name" value="NAD_binding_6"/>
    <property type="match status" value="1"/>
</dbReference>
<proteinExistence type="inferred from homology"/>
<dbReference type="InterPro" id="IPR013130">
    <property type="entry name" value="Fe3_Rdtase_TM_dom"/>
</dbReference>
<keyword evidence="11 14" id="KW-0472">Membrane</keyword>
<feature type="transmembrane region" description="Helical" evidence="14">
    <location>
        <begin position="37"/>
        <end position="54"/>
    </location>
</feature>
<evidence type="ECO:0000256" key="14">
    <source>
        <dbReference type="SAM" id="Phobius"/>
    </source>
</evidence>
<feature type="region of interest" description="Disordered" evidence="13">
    <location>
        <begin position="781"/>
        <end position="823"/>
    </location>
</feature>
<evidence type="ECO:0000256" key="12">
    <source>
        <dbReference type="ARBA" id="ARBA00048483"/>
    </source>
</evidence>
<evidence type="ECO:0000256" key="1">
    <source>
        <dbReference type="ARBA" id="ARBA00004651"/>
    </source>
</evidence>
<dbReference type="InterPro" id="IPR017927">
    <property type="entry name" value="FAD-bd_FR_type"/>
</dbReference>
<evidence type="ECO:0000256" key="7">
    <source>
        <dbReference type="ARBA" id="ARBA00022982"/>
    </source>
</evidence>
<sequence length="1129" mass="123814">MASAAQATVLPPSNTGLVGQGMTYLGAHELSKPSERYVYIFWILLACMGLMLGLEHLVGLTDRTFFGALWCKWSTSNRVARLLRAPRPAAQGAALPHTRSLFRRTVSFLQRHAFLSFNLGRLTAIVVILLPVLCLTFIGYDYIDPRRGVFEMDTSTKTTLTKRSVAWGIGDHTPISFQKPNGTLPYHTWWTIGSRTGDMSNALTPLVVLFALKQVPFALLALPIFGGFSLDSLGFLHKWAGCLLWVYATVHTITWLIQVAKDAHRIPNLWNILLHVPRFRWALCAYIFLTLLVIFSVTPFRRAHYEIFYVTHVVCVLGFMIATWAHHPQLGWWMLAALLLWMLERLTRIVRVMWINYSEKPAFLRDAKHAPLPTAPEHELAPYPSMYSTDALNASRLDLGAPGGSATPLFPYGAKNASISAVDLGAEPLPKLALSHSAYSLHDVSASLPPSGTSDGLDTPLHPLAPAPHAYPPSPDMRNAWRPSAALSPVLSAADTHATDADKRDGHAAPASERGVTMALAAPFRPVISQDLRMQLFPGYAFIQPLAGHMMRLVLRTASPLRWRPGQWLYLQLPHLSWFQSHPFTIASSFTKRKRGLGPGDVAAEDDYEQLILLLIRVRGGLTRRLWEHVQRECRAPQDAAPSLAHSTAFPVLGREKVPSQVRGVYMRAIIDGPFGSSGRIDWGAYQSAVIVCGGSGVSYGMSVLDHLCREIARVLRGEDVRGLYGRPFLLRRVCFVWVMREFAHLQWAASALRLCLEMLPPEHLHVQMYVTHVNQKQVVEHHSPTLSGAGSPPMPARPNADASGTNTVSFSVPDAPEDNVAPQVVQGDDLDHVALGGDDLTQFDQEEDEPLTPMDRLMNEHIMREGKLRRAKSRKRSIRRRQHARSPSPPPAPSAGYARQHADWQARNELQNAREAPRDTRVERPITTPGSLMAFTEQAFAAPTAATPGFAALVPPTPLDAPGRESSPAGTPGAVRAMSPAPLVSGGAPLSPPPGVQDAAPAPQDYFSIAPHAGAPPAASAMPLPRHAANDHASVPMPPPEMTANLDASEISDFDVVAELTRAGYPKLDEIIGREMERADGRTMTACCGPAGLLAVVRAIVAKHINVHQVWRGDLRGHANLYGECYDT</sequence>
<protein>
    <recommendedName>
        <fullName evidence="3">ferric-chelate reductase (NADPH)</fullName>
        <ecNumber evidence="3">1.16.1.9</ecNumber>
    </recommendedName>
</protein>
<dbReference type="SFLD" id="SFLDS00052">
    <property type="entry name" value="Ferric_Reductase_Domain"/>
    <property type="match status" value="2"/>
</dbReference>
<evidence type="ECO:0000256" key="11">
    <source>
        <dbReference type="ARBA" id="ARBA00023136"/>
    </source>
</evidence>